<organism evidence="13 14">
    <name type="scientific">Nesterenkonia rhizosphaerae</name>
    <dbReference type="NCBI Taxonomy" id="1348272"/>
    <lineage>
        <taxon>Bacteria</taxon>
        <taxon>Bacillati</taxon>
        <taxon>Actinomycetota</taxon>
        <taxon>Actinomycetes</taxon>
        <taxon>Micrococcales</taxon>
        <taxon>Micrococcaceae</taxon>
        <taxon>Nesterenkonia</taxon>
    </lineage>
</organism>
<evidence type="ECO:0000256" key="2">
    <source>
        <dbReference type="ARBA" id="ARBA00004496"/>
    </source>
</evidence>
<name>A0ABP9G8J9_9MICC</name>
<accession>A0ABP9G8J9</accession>
<keyword evidence="11" id="KW-0804">Transcription</keyword>
<evidence type="ECO:0000259" key="12">
    <source>
        <dbReference type="PROSITE" id="PS51674"/>
    </source>
</evidence>
<dbReference type="Pfam" id="PF02467">
    <property type="entry name" value="Whib"/>
    <property type="match status" value="1"/>
</dbReference>
<comment type="cofactor">
    <cofactor evidence="1">
        <name>[4Fe-4S] cluster</name>
        <dbReference type="ChEBI" id="CHEBI:49883"/>
    </cofactor>
</comment>
<evidence type="ECO:0000256" key="4">
    <source>
        <dbReference type="ARBA" id="ARBA00022485"/>
    </source>
</evidence>
<proteinExistence type="inferred from homology"/>
<evidence type="ECO:0000256" key="1">
    <source>
        <dbReference type="ARBA" id="ARBA00001966"/>
    </source>
</evidence>
<keyword evidence="14" id="KW-1185">Reference proteome</keyword>
<gene>
    <name evidence="13" type="ORF">GCM10025790_21020</name>
</gene>
<dbReference type="InterPro" id="IPR003482">
    <property type="entry name" value="Whib"/>
</dbReference>
<evidence type="ECO:0000256" key="8">
    <source>
        <dbReference type="ARBA" id="ARBA00023015"/>
    </source>
</evidence>
<dbReference type="InterPro" id="IPR034768">
    <property type="entry name" value="4FE4S_WBL"/>
</dbReference>
<evidence type="ECO:0000256" key="11">
    <source>
        <dbReference type="ARBA" id="ARBA00023163"/>
    </source>
</evidence>
<keyword evidence="4" id="KW-0004">4Fe-4S</keyword>
<sequence>MTITVVSPEQFERQRLQHFMDEIVGQDDPKEPWWTLALCSQTDPELFFPDRGETARSAIRVCASCPVQRECLVKAMAEEAERTGERRFGIRGGIPPRTREAIAAGSLSIDDALAGA</sequence>
<keyword evidence="5" id="KW-0479">Metal-binding</keyword>
<evidence type="ECO:0000256" key="5">
    <source>
        <dbReference type="ARBA" id="ARBA00022723"/>
    </source>
</evidence>
<evidence type="ECO:0000256" key="6">
    <source>
        <dbReference type="ARBA" id="ARBA00023004"/>
    </source>
</evidence>
<comment type="caution">
    <text evidence="13">The sequence shown here is derived from an EMBL/GenBank/DDBJ whole genome shotgun (WGS) entry which is preliminary data.</text>
</comment>
<comment type="subcellular location">
    <subcellularLocation>
        <location evidence="2">Cytoplasm</location>
    </subcellularLocation>
</comment>
<feature type="domain" description="4Fe-4S Wbl-type" evidence="12">
    <location>
        <begin position="38"/>
        <end position="101"/>
    </location>
</feature>
<evidence type="ECO:0000256" key="3">
    <source>
        <dbReference type="ARBA" id="ARBA00006597"/>
    </source>
</evidence>
<dbReference type="PANTHER" id="PTHR38839">
    <property type="entry name" value="TRANSCRIPTIONAL REGULATOR WHID-RELATED"/>
    <property type="match status" value="1"/>
</dbReference>
<dbReference type="EMBL" id="BAABLW010000007">
    <property type="protein sequence ID" value="GAA4923668.1"/>
    <property type="molecule type" value="Genomic_DNA"/>
</dbReference>
<evidence type="ECO:0000256" key="7">
    <source>
        <dbReference type="ARBA" id="ARBA00023014"/>
    </source>
</evidence>
<evidence type="ECO:0000256" key="9">
    <source>
        <dbReference type="ARBA" id="ARBA00023125"/>
    </source>
</evidence>
<protein>
    <recommendedName>
        <fullName evidence="12">4Fe-4S Wbl-type domain-containing protein</fullName>
    </recommendedName>
</protein>
<keyword evidence="10" id="KW-1015">Disulfide bond</keyword>
<dbReference type="PANTHER" id="PTHR38839:SF4">
    <property type="entry name" value="TRANSCRIPTIONAL REGULATOR WHIB"/>
    <property type="match status" value="1"/>
</dbReference>
<keyword evidence="8" id="KW-0805">Transcription regulation</keyword>
<evidence type="ECO:0000313" key="14">
    <source>
        <dbReference type="Proteomes" id="UP001500368"/>
    </source>
</evidence>
<keyword evidence="6" id="KW-0408">Iron</keyword>
<comment type="similarity">
    <text evidence="3">Belongs to the WhiB family.</text>
</comment>
<evidence type="ECO:0000256" key="10">
    <source>
        <dbReference type="ARBA" id="ARBA00023157"/>
    </source>
</evidence>
<evidence type="ECO:0000313" key="13">
    <source>
        <dbReference type="EMBL" id="GAA4923668.1"/>
    </source>
</evidence>
<keyword evidence="7" id="KW-0411">Iron-sulfur</keyword>
<dbReference type="Proteomes" id="UP001500368">
    <property type="component" value="Unassembled WGS sequence"/>
</dbReference>
<reference evidence="14" key="1">
    <citation type="journal article" date="2019" name="Int. J. Syst. Evol. Microbiol.">
        <title>The Global Catalogue of Microorganisms (GCM) 10K type strain sequencing project: providing services to taxonomists for standard genome sequencing and annotation.</title>
        <authorList>
            <consortium name="The Broad Institute Genomics Platform"/>
            <consortium name="The Broad Institute Genome Sequencing Center for Infectious Disease"/>
            <person name="Wu L."/>
            <person name="Ma J."/>
        </authorList>
    </citation>
    <scope>NUCLEOTIDE SEQUENCE [LARGE SCALE GENOMIC DNA]</scope>
    <source>
        <strain evidence="14">JCM 19129</strain>
    </source>
</reference>
<dbReference type="PROSITE" id="PS51674">
    <property type="entry name" value="4FE4S_WBL"/>
    <property type="match status" value="1"/>
</dbReference>
<dbReference type="RefSeq" id="WP_345477962.1">
    <property type="nucleotide sequence ID" value="NZ_BAABLW010000007.1"/>
</dbReference>
<keyword evidence="9" id="KW-0238">DNA-binding</keyword>